<dbReference type="AlphaFoldDB" id="A0A8J6C5R6"/>
<gene>
    <name evidence="2" type="ORF">KFE25_004516</name>
    <name evidence="1" type="ORF">KFE25_013845</name>
</gene>
<organism evidence="2 3">
    <name type="scientific">Diacronema lutheri</name>
    <name type="common">Unicellular marine alga</name>
    <name type="synonym">Monochrysis lutheri</name>
    <dbReference type="NCBI Taxonomy" id="2081491"/>
    <lineage>
        <taxon>Eukaryota</taxon>
        <taxon>Haptista</taxon>
        <taxon>Haptophyta</taxon>
        <taxon>Pavlovophyceae</taxon>
        <taxon>Pavlovales</taxon>
        <taxon>Pavlovaceae</taxon>
        <taxon>Diacronema</taxon>
    </lineage>
</organism>
<protein>
    <submittedName>
        <fullName evidence="2">Uncharacterized protein</fullName>
    </submittedName>
</protein>
<dbReference type="EMBL" id="JAGTXO010000052">
    <property type="protein sequence ID" value="KAG8458375.1"/>
    <property type="molecule type" value="Genomic_DNA"/>
</dbReference>
<accession>A0A8J6C5R6</accession>
<sequence length="114" mass="12165">MNSLDVELNKHTHGCALRDAGHLSAQSVGRAADATDSILQATLADMHMHRGPPVHLPEKELQRSHDAMRFVAIGSSIADTAITSDGHVLHDLFADPAGLPALVMLPLLHRGMHG</sequence>
<dbReference type="OrthoDB" id="10431308at2759"/>
<keyword evidence="3" id="KW-1185">Reference proteome</keyword>
<evidence type="ECO:0000313" key="3">
    <source>
        <dbReference type="Proteomes" id="UP000751190"/>
    </source>
</evidence>
<dbReference type="Proteomes" id="UP000751190">
    <property type="component" value="Unassembled WGS sequence"/>
</dbReference>
<dbReference type="EMBL" id="JAGTXO010000087">
    <property type="protein sequence ID" value="KAG8457035.1"/>
    <property type="molecule type" value="Genomic_DNA"/>
</dbReference>
<comment type="caution">
    <text evidence="2">The sequence shown here is derived from an EMBL/GenBank/DDBJ whole genome shotgun (WGS) entry which is preliminary data.</text>
</comment>
<reference evidence="2" key="1">
    <citation type="submission" date="2021-05" db="EMBL/GenBank/DDBJ databases">
        <title>The genome of the haptophyte Pavlova lutheri (Diacronema luteri, Pavlovales) - a model for lipid biosynthesis in eukaryotic algae.</title>
        <authorList>
            <person name="Hulatt C.J."/>
            <person name="Posewitz M.C."/>
        </authorList>
    </citation>
    <scope>NUCLEOTIDE SEQUENCE</scope>
    <source>
        <strain evidence="2">NIVA-4/92</strain>
    </source>
</reference>
<evidence type="ECO:0000313" key="2">
    <source>
        <dbReference type="EMBL" id="KAG8458375.1"/>
    </source>
</evidence>
<name>A0A8J6C5R6_DIALT</name>
<proteinExistence type="predicted"/>
<evidence type="ECO:0000313" key="1">
    <source>
        <dbReference type="EMBL" id="KAG8457035.1"/>
    </source>
</evidence>